<dbReference type="InterPro" id="IPR036514">
    <property type="entry name" value="SGNH_hydro_sf"/>
</dbReference>
<dbReference type="Pfam" id="PF01757">
    <property type="entry name" value="Acyl_transf_3"/>
    <property type="match status" value="1"/>
</dbReference>
<dbReference type="GO" id="GO:0016747">
    <property type="term" value="F:acyltransferase activity, transferring groups other than amino-acyl groups"/>
    <property type="evidence" value="ECO:0007669"/>
    <property type="project" value="InterPro"/>
</dbReference>
<comment type="subcellular location">
    <subcellularLocation>
        <location evidence="1">Cell membrane</location>
        <topology evidence="1">Multi-pass membrane protein</topology>
    </subcellularLocation>
</comment>
<sequence>MKIKGLDFIRVFAILLVLSYHFFPEVLPAGFLGVNILFVLSGFLISYHLIDEIHKTKRIDIKNFYFKRFIRIFPPVLLMLFLTTLFAISINKDYTVRYFDQFISAFSFNYNYFEILRGGSYESQFIRQLFMHTWSLAIEVHFYIIWPLILLLICKKNENNRAFKRKFSSNFMDICLILYLISYILTFILTLNKSINTGFVYFFDLTRMGSFVIGSLLASFIKRFSIKELPYNKITLICTGLIAILALTLSYDSKITYCVGFLLTDLISSIMIIVAYSNKNLYEDKIMKRFSDYTYGLYIFHWPSFVIVSSFVPDTKGLLLSILITILLVLFNYHIFEPIFNNKQVRPIIKDRNTKKINYEKYRVVFQISIILMIIVSFSLAHTISNASSDMVGLEKEILKESILQDIEKIKLDKSQVDIIEEENNGFSLDKNANGPTITLLGDSVILGNRELLQESINKLYVNAEGSRPLESGSDLMKQMKSEGNLGQIVIIALGTNAQVEPYESLKKIVETLPKGKRLILITCYDNRYDQPHRVSVAMKKIAKKYDFITLMEWEKEGIAHPEYYQGTDGVHFYGKQDAYQAYLKLLEKSINESLKNPAKGE</sequence>
<organism evidence="10 11">
    <name type="scientific">Anaerococcus nagyae</name>
    <dbReference type="NCBI Taxonomy" id="1755241"/>
    <lineage>
        <taxon>Bacteria</taxon>
        <taxon>Bacillati</taxon>
        <taxon>Bacillota</taxon>
        <taxon>Tissierellia</taxon>
        <taxon>Tissierellales</taxon>
        <taxon>Peptoniphilaceae</taxon>
        <taxon>Anaerococcus</taxon>
    </lineage>
</organism>
<evidence type="ECO:0000256" key="5">
    <source>
        <dbReference type="ARBA" id="ARBA00022989"/>
    </source>
</evidence>
<feature type="transmembrane region" description="Helical" evidence="8">
    <location>
        <begin position="7"/>
        <end position="23"/>
    </location>
</feature>
<dbReference type="PANTHER" id="PTHR23028:SF53">
    <property type="entry name" value="ACYL_TRANSF_3 DOMAIN-CONTAINING PROTEIN"/>
    <property type="match status" value="1"/>
</dbReference>
<dbReference type="GO" id="GO:0009103">
    <property type="term" value="P:lipopolysaccharide biosynthetic process"/>
    <property type="evidence" value="ECO:0007669"/>
    <property type="project" value="TreeGrafter"/>
</dbReference>
<dbReference type="InterPro" id="IPR050879">
    <property type="entry name" value="Acyltransferase_3"/>
</dbReference>
<dbReference type="Gene3D" id="3.40.50.1110">
    <property type="entry name" value="SGNH hydrolase"/>
    <property type="match status" value="1"/>
</dbReference>
<evidence type="ECO:0000256" key="8">
    <source>
        <dbReference type="SAM" id="Phobius"/>
    </source>
</evidence>
<feature type="transmembrane region" description="Helical" evidence="8">
    <location>
        <begin position="134"/>
        <end position="153"/>
    </location>
</feature>
<feature type="transmembrane region" description="Helical" evidence="8">
    <location>
        <begin position="362"/>
        <end position="381"/>
    </location>
</feature>
<keyword evidence="3 10" id="KW-0808">Transferase</keyword>
<evidence type="ECO:0000259" key="9">
    <source>
        <dbReference type="Pfam" id="PF01757"/>
    </source>
</evidence>
<proteinExistence type="predicted"/>
<dbReference type="PANTHER" id="PTHR23028">
    <property type="entry name" value="ACETYLTRANSFERASE"/>
    <property type="match status" value="1"/>
</dbReference>
<feature type="transmembrane region" description="Helical" evidence="8">
    <location>
        <begin position="257"/>
        <end position="275"/>
    </location>
</feature>
<evidence type="ECO:0000256" key="4">
    <source>
        <dbReference type="ARBA" id="ARBA00022692"/>
    </source>
</evidence>
<evidence type="ECO:0000256" key="6">
    <source>
        <dbReference type="ARBA" id="ARBA00023136"/>
    </source>
</evidence>
<feature type="transmembrane region" description="Helical" evidence="8">
    <location>
        <begin position="318"/>
        <end position="336"/>
    </location>
</feature>
<evidence type="ECO:0000256" key="3">
    <source>
        <dbReference type="ARBA" id="ARBA00022679"/>
    </source>
</evidence>
<evidence type="ECO:0000313" key="10">
    <source>
        <dbReference type="EMBL" id="RGB75900.1"/>
    </source>
</evidence>
<feature type="transmembrane region" description="Helical" evidence="8">
    <location>
        <begin position="295"/>
        <end position="312"/>
    </location>
</feature>
<evidence type="ECO:0000256" key="1">
    <source>
        <dbReference type="ARBA" id="ARBA00004651"/>
    </source>
</evidence>
<dbReference type="AlphaFoldDB" id="A0A3E2THJ7"/>
<feature type="transmembrane region" description="Helical" evidence="8">
    <location>
        <begin position="70"/>
        <end position="90"/>
    </location>
</feature>
<protein>
    <submittedName>
        <fullName evidence="10">Acyltransferase</fullName>
    </submittedName>
</protein>
<feature type="transmembrane region" description="Helical" evidence="8">
    <location>
        <begin position="174"/>
        <end position="192"/>
    </location>
</feature>
<reference evidence="10 11" key="1">
    <citation type="submission" date="2018-08" db="EMBL/GenBank/DDBJ databases">
        <title>A genome reference for cultivated species of the human gut microbiota.</title>
        <authorList>
            <person name="Zou Y."/>
            <person name="Xue W."/>
            <person name="Luo G."/>
        </authorList>
    </citation>
    <scope>NUCLEOTIDE SEQUENCE [LARGE SCALE GENOMIC DNA]</scope>
    <source>
        <strain evidence="10 11">OF01-3</strain>
    </source>
</reference>
<dbReference type="EMBL" id="QVEU01000004">
    <property type="protein sequence ID" value="RGB75900.1"/>
    <property type="molecule type" value="Genomic_DNA"/>
</dbReference>
<evidence type="ECO:0000313" key="11">
    <source>
        <dbReference type="Proteomes" id="UP000261011"/>
    </source>
</evidence>
<feature type="domain" description="Acyltransferase 3" evidence="9">
    <location>
        <begin position="4"/>
        <end position="331"/>
    </location>
</feature>
<keyword evidence="4 8" id="KW-0812">Transmembrane</keyword>
<keyword evidence="5 8" id="KW-1133">Transmembrane helix</keyword>
<dbReference type="RefSeq" id="WP_117521843.1">
    <property type="nucleotide sequence ID" value="NZ_QVEU01000004.1"/>
</dbReference>
<comment type="caution">
    <text evidence="10">The sequence shown here is derived from an EMBL/GenBank/DDBJ whole genome shotgun (WGS) entry which is preliminary data.</text>
</comment>
<evidence type="ECO:0000256" key="7">
    <source>
        <dbReference type="ARBA" id="ARBA00023315"/>
    </source>
</evidence>
<keyword evidence="7 10" id="KW-0012">Acyltransferase</keyword>
<keyword evidence="6 8" id="KW-0472">Membrane</keyword>
<keyword evidence="11" id="KW-1185">Reference proteome</keyword>
<feature type="transmembrane region" description="Helical" evidence="8">
    <location>
        <begin position="29"/>
        <end position="50"/>
    </location>
</feature>
<dbReference type="OrthoDB" id="9798935at2"/>
<gene>
    <name evidence="10" type="ORF">DXA39_06150</name>
</gene>
<dbReference type="InterPro" id="IPR002656">
    <property type="entry name" value="Acyl_transf_3_dom"/>
</dbReference>
<evidence type="ECO:0000256" key="2">
    <source>
        <dbReference type="ARBA" id="ARBA00022475"/>
    </source>
</evidence>
<feature type="transmembrane region" description="Helical" evidence="8">
    <location>
        <begin position="198"/>
        <end position="221"/>
    </location>
</feature>
<keyword evidence="2" id="KW-1003">Cell membrane</keyword>
<name>A0A3E2THJ7_9FIRM</name>
<dbReference type="GO" id="GO:0005886">
    <property type="term" value="C:plasma membrane"/>
    <property type="evidence" value="ECO:0007669"/>
    <property type="project" value="UniProtKB-SubCell"/>
</dbReference>
<accession>A0A3E2THJ7</accession>
<feature type="transmembrane region" description="Helical" evidence="8">
    <location>
        <begin position="233"/>
        <end position="251"/>
    </location>
</feature>
<dbReference type="SUPFAM" id="SSF52266">
    <property type="entry name" value="SGNH hydrolase"/>
    <property type="match status" value="1"/>
</dbReference>
<dbReference type="Proteomes" id="UP000261011">
    <property type="component" value="Unassembled WGS sequence"/>
</dbReference>